<dbReference type="PIRSF" id="PIRSF033887">
    <property type="entry name" value="PduX"/>
    <property type="match status" value="1"/>
</dbReference>
<evidence type="ECO:0000256" key="4">
    <source>
        <dbReference type="ARBA" id="ARBA00022840"/>
    </source>
</evidence>
<dbReference type="EMBL" id="LSGP01000017">
    <property type="protein sequence ID" value="KYZ76721.1"/>
    <property type="molecule type" value="Genomic_DNA"/>
</dbReference>
<dbReference type="STRING" id="1794912.AXX12_09925"/>
<proteinExistence type="predicted"/>
<keyword evidence="1" id="KW-0808">Transferase</keyword>
<dbReference type="Pfam" id="PF00288">
    <property type="entry name" value="GHMP_kinases_N"/>
    <property type="match status" value="1"/>
</dbReference>
<dbReference type="Gene3D" id="3.30.230.10">
    <property type="match status" value="1"/>
</dbReference>
<evidence type="ECO:0000256" key="2">
    <source>
        <dbReference type="ARBA" id="ARBA00022741"/>
    </source>
</evidence>
<dbReference type="OrthoDB" id="4548147at2"/>
<dbReference type="GO" id="GO:0005524">
    <property type="term" value="F:ATP binding"/>
    <property type="evidence" value="ECO:0007669"/>
    <property type="project" value="UniProtKB-KW"/>
</dbReference>
<name>A0A154BS08_ANASB</name>
<comment type="caution">
    <text evidence="7">The sequence shown here is derived from an EMBL/GenBank/DDBJ whole genome shotgun (WGS) entry which is preliminary data.</text>
</comment>
<feature type="domain" description="GHMP kinase N-terminal" evidence="5">
    <location>
        <begin position="56"/>
        <end position="119"/>
    </location>
</feature>
<dbReference type="InterPro" id="IPR006204">
    <property type="entry name" value="GHMP_kinase_N_dom"/>
</dbReference>
<evidence type="ECO:0000259" key="5">
    <source>
        <dbReference type="Pfam" id="PF00288"/>
    </source>
</evidence>
<accession>A0A154BS08</accession>
<keyword evidence="4" id="KW-0067">ATP-binding</keyword>
<keyword evidence="8" id="KW-1185">Reference proteome</keyword>
<keyword evidence="3 7" id="KW-0418">Kinase</keyword>
<reference evidence="7 8" key="1">
    <citation type="submission" date="2016-02" db="EMBL/GenBank/DDBJ databases">
        <title>Anaerosporomusa subterraneum gen. nov., sp. nov., a spore-forming obligate anaerobe isolated from saprolite.</title>
        <authorList>
            <person name="Choi J.K."/>
            <person name="Shah M."/>
            <person name="Yee N."/>
        </authorList>
    </citation>
    <scope>NUCLEOTIDE SEQUENCE [LARGE SCALE GENOMIC DNA]</scope>
    <source>
        <strain evidence="7 8">RU4</strain>
    </source>
</reference>
<dbReference type="InterPro" id="IPR013750">
    <property type="entry name" value="GHMP_kinase_C_dom"/>
</dbReference>
<dbReference type="RefSeq" id="WP_066242669.1">
    <property type="nucleotide sequence ID" value="NZ_LSGP01000017.1"/>
</dbReference>
<dbReference type="InterPro" id="IPR014721">
    <property type="entry name" value="Ribsml_uS5_D2-typ_fold_subgr"/>
</dbReference>
<feature type="domain" description="GHMP kinase C-terminal" evidence="6">
    <location>
        <begin position="192"/>
        <end position="258"/>
    </location>
</feature>
<dbReference type="PANTHER" id="PTHR43527:SF1">
    <property type="entry name" value="L-THREONINE KINASE"/>
    <property type="match status" value="1"/>
</dbReference>
<keyword evidence="2" id="KW-0547">Nucleotide-binding</keyword>
<dbReference type="InterPro" id="IPR020568">
    <property type="entry name" value="Ribosomal_Su5_D2-typ_SF"/>
</dbReference>
<evidence type="ECO:0000259" key="6">
    <source>
        <dbReference type="Pfam" id="PF08544"/>
    </source>
</evidence>
<evidence type="ECO:0000313" key="7">
    <source>
        <dbReference type="EMBL" id="KYZ76721.1"/>
    </source>
</evidence>
<evidence type="ECO:0000256" key="3">
    <source>
        <dbReference type="ARBA" id="ARBA00022777"/>
    </source>
</evidence>
<dbReference type="Proteomes" id="UP000076268">
    <property type="component" value="Unassembled WGS sequence"/>
</dbReference>
<protein>
    <submittedName>
        <fullName evidence="7">GHMP kinase</fullName>
    </submittedName>
</protein>
<dbReference type="AlphaFoldDB" id="A0A154BS08"/>
<dbReference type="SUPFAM" id="SSF54211">
    <property type="entry name" value="Ribosomal protein S5 domain 2-like"/>
    <property type="match status" value="1"/>
</dbReference>
<gene>
    <name evidence="7" type="ORF">AXX12_09925</name>
</gene>
<dbReference type="Pfam" id="PF08544">
    <property type="entry name" value="GHMP_kinases_C"/>
    <property type="match status" value="1"/>
</dbReference>
<evidence type="ECO:0000256" key="1">
    <source>
        <dbReference type="ARBA" id="ARBA00022679"/>
    </source>
</evidence>
<dbReference type="GO" id="GO:0016301">
    <property type="term" value="F:kinase activity"/>
    <property type="evidence" value="ECO:0007669"/>
    <property type="project" value="UniProtKB-KW"/>
</dbReference>
<evidence type="ECO:0000313" key="8">
    <source>
        <dbReference type="Proteomes" id="UP000076268"/>
    </source>
</evidence>
<organism evidence="7 8">
    <name type="scientific">Anaerosporomusa subterranea</name>
    <dbReference type="NCBI Taxonomy" id="1794912"/>
    <lineage>
        <taxon>Bacteria</taxon>
        <taxon>Bacillati</taxon>
        <taxon>Bacillota</taxon>
        <taxon>Negativicutes</taxon>
        <taxon>Acetonemataceae</taxon>
        <taxon>Anaerosporomusa</taxon>
    </lineage>
</organism>
<sequence>MGITVKAPGTCGELVQGAINGQNFLITCPINVYSTVEIGFGQQQTSSIGDKTRTAVKKTLAYLQQSAAELTIAAKSELPIGKGMASSSADIAAACQATAQYFGRVLTADEIADIALAIEPTDGIFYPGIVMFDHVSGSIRRLLGAPPTIYIAVFDVGGEVNTQRFNQRDDLAALNAAKESLVQQAVELVTEGLRYGDSQMIGRGATLSAVANQTTLYKPCLEKVIEIAERYGAVGVNAAHSGTVLGILFPASERSQMSSCIKTVSAACSGITYWRIVEMISGGLTTVEG</sequence>
<dbReference type="InterPro" id="IPR012363">
    <property type="entry name" value="PduX"/>
</dbReference>
<dbReference type="PANTHER" id="PTHR43527">
    <property type="entry name" value="4-DIPHOSPHOCYTIDYL-2-C-METHYL-D-ERYTHRITOL KINASE, CHLOROPLASTIC"/>
    <property type="match status" value="1"/>
</dbReference>